<name>A0A448WXY8_9PLAT</name>
<organism evidence="5 6">
    <name type="scientific">Protopolystoma xenopodis</name>
    <dbReference type="NCBI Taxonomy" id="117903"/>
    <lineage>
        <taxon>Eukaryota</taxon>
        <taxon>Metazoa</taxon>
        <taxon>Spiralia</taxon>
        <taxon>Lophotrochozoa</taxon>
        <taxon>Platyhelminthes</taxon>
        <taxon>Monogenea</taxon>
        <taxon>Polyopisthocotylea</taxon>
        <taxon>Polystomatidea</taxon>
        <taxon>Polystomatidae</taxon>
        <taxon>Protopolystoma</taxon>
    </lineage>
</organism>
<comment type="caution">
    <text evidence="5">The sequence shown here is derived from an EMBL/GenBank/DDBJ whole genome shotgun (WGS) entry which is preliminary data.</text>
</comment>
<dbReference type="Proteomes" id="UP000784294">
    <property type="component" value="Unassembled WGS sequence"/>
</dbReference>
<gene>
    <name evidence="5" type="ORF">PXEA_LOCUS16386</name>
</gene>
<dbReference type="GO" id="GO:0030686">
    <property type="term" value="C:90S preribosome"/>
    <property type="evidence" value="ECO:0007669"/>
    <property type="project" value="TreeGrafter"/>
</dbReference>
<dbReference type="OrthoDB" id="6129702at2759"/>
<keyword evidence="3" id="KW-1133">Transmembrane helix</keyword>
<dbReference type="InterPro" id="IPR018034">
    <property type="entry name" value="Kri1"/>
</dbReference>
<sequence length="106" mass="12158">MRPSLNRSLLNKRALSDGIGASFEDVITGSEPGQNDIYCQFKYRQVTPNDFGLTTEEIFRADEKDLNKWMSIKRICAYRYESLLVCLSLTAATFLCPFTPMRVYCL</sequence>
<keyword evidence="3" id="KW-0812">Transmembrane</keyword>
<evidence type="ECO:0000313" key="5">
    <source>
        <dbReference type="EMBL" id="VEL22946.1"/>
    </source>
</evidence>
<evidence type="ECO:0000259" key="4">
    <source>
        <dbReference type="Pfam" id="PF12936"/>
    </source>
</evidence>
<dbReference type="AlphaFoldDB" id="A0A448WXY8"/>
<dbReference type="PANTHER" id="PTHR14490:SF5">
    <property type="entry name" value="PROTEIN KRI1 HOMOLOG"/>
    <property type="match status" value="1"/>
</dbReference>
<proteinExistence type="inferred from homology"/>
<reference evidence="5" key="1">
    <citation type="submission" date="2018-11" db="EMBL/GenBank/DDBJ databases">
        <authorList>
            <consortium name="Pathogen Informatics"/>
        </authorList>
    </citation>
    <scope>NUCLEOTIDE SEQUENCE</scope>
</reference>
<comment type="similarity">
    <text evidence="1">Belongs to the KRI1 family.</text>
</comment>
<dbReference type="PANTHER" id="PTHR14490">
    <property type="entry name" value="ZINC FINGER, ZZ TYPE"/>
    <property type="match status" value="1"/>
</dbReference>
<dbReference type="GO" id="GO:0000447">
    <property type="term" value="P:endonucleolytic cleavage in ITS1 to separate SSU-rRNA from 5.8S rRNA and LSU-rRNA from tricistronic rRNA transcript (SSU-rRNA, 5.8S rRNA, LSU-rRNA)"/>
    <property type="evidence" value="ECO:0007669"/>
    <property type="project" value="TreeGrafter"/>
</dbReference>
<feature type="domain" description="Kri1-like C-terminal" evidence="4">
    <location>
        <begin position="21"/>
        <end position="82"/>
    </location>
</feature>
<dbReference type="GO" id="GO:0005730">
    <property type="term" value="C:nucleolus"/>
    <property type="evidence" value="ECO:0007669"/>
    <property type="project" value="TreeGrafter"/>
</dbReference>
<keyword evidence="6" id="KW-1185">Reference proteome</keyword>
<dbReference type="EMBL" id="CAAALY010059242">
    <property type="protein sequence ID" value="VEL22946.1"/>
    <property type="molecule type" value="Genomic_DNA"/>
</dbReference>
<keyword evidence="3" id="KW-0472">Membrane</keyword>
<evidence type="ECO:0000313" key="6">
    <source>
        <dbReference type="Proteomes" id="UP000784294"/>
    </source>
</evidence>
<dbReference type="InterPro" id="IPR024626">
    <property type="entry name" value="Kri1-like_C"/>
</dbReference>
<evidence type="ECO:0000256" key="2">
    <source>
        <dbReference type="ARBA" id="ARBA00017294"/>
    </source>
</evidence>
<evidence type="ECO:0000256" key="1">
    <source>
        <dbReference type="ARBA" id="ARBA00007473"/>
    </source>
</evidence>
<dbReference type="Pfam" id="PF12936">
    <property type="entry name" value="Kri1_C"/>
    <property type="match status" value="1"/>
</dbReference>
<accession>A0A448WXY8</accession>
<feature type="transmembrane region" description="Helical" evidence="3">
    <location>
        <begin position="80"/>
        <end position="100"/>
    </location>
</feature>
<protein>
    <recommendedName>
        <fullName evidence="2">Protein KRI1 homolog</fullName>
    </recommendedName>
</protein>
<evidence type="ECO:0000256" key="3">
    <source>
        <dbReference type="SAM" id="Phobius"/>
    </source>
</evidence>